<comment type="subcellular location">
    <subcellularLocation>
        <location evidence="1">Membrane</location>
        <topology evidence="1">Multi-pass membrane protein</topology>
    </subcellularLocation>
</comment>
<dbReference type="NCBIfam" id="TIGR03025">
    <property type="entry name" value="EPS_sugtrans"/>
    <property type="match status" value="1"/>
</dbReference>
<keyword evidence="10" id="KW-1185">Reference proteome</keyword>
<dbReference type="EC" id="2.7.8.31" evidence="9"/>
<feature type="transmembrane region" description="Helical" evidence="7">
    <location>
        <begin position="110"/>
        <end position="130"/>
    </location>
</feature>
<feature type="transmembrane region" description="Helical" evidence="7">
    <location>
        <begin position="284"/>
        <end position="304"/>
    </location>
</feature>
<name>A0A4R5MCJ9_9BURK</name>
<keyword evidence="4 7" id="KW-0812">Transmembrane</keyword>
<proteinExistence type="inferred from homology"/>
<dbReference type="AlphaFoldDB" id="A0A4R5MCJ9"/>
<accession>A0A4R5MCJ9</accession>
<sequence>MNLPTQTEASAPSTNGRLLARLLDMLVIAAGAQITISGRGVPGQAGYDSALVAFTLLAVLLVFPPFGLYRTARTHLLWRCVCVPGIVWLFTLAGAALAASVMHRPYHPALAWFCEWALVSGLGLIACRLLDSALSLRRADQTASYRTVAIVGTGAHCRQLLRKVESTPDSIYHVATIFDTGPDLGEPLGAVPAFRDRAGFAAYVRRYRIDELWLALPLSEEQTIHAFTGLFRNDLVNIRFIPDVSGLALFEGEMVNLGGTSAINLVGSPLSSEALAQKEVFDRIFACCVLLTISPLLLAIALAVKLTSRGPVLFTQLRKGANGRVFNIYKFRSMRLHVQANGVVQQATRGDPRITRVGAFLRRTSLDELPQFFNVLRGEMSVVGPRPHAIEHDTHYQDIVDNYIHRYRIKPGITGWAQVNGFRGETDRIEKMQGRVEHDLYYLSNWSFGLDMRIVLMTVFKGLVHRNAY</sequence>
<dbReference type="Gene3D" id="3.40.50.720">
    <property type="entry name" value="NAD(P)-binding Rossmann-like Domain"/>
    <property type="match status" value="1"/>
</dbReference>
<evidence type="ECO:0000256" key="1">
    <source>
        <dbReference type="ARBA" id="ARBA00004141"/>
    </source>
</evidence>
<dbReference type="NCBIfam" id="TIGR03023">
    <property type="entry name" value="WcaJ_sugtrans"/>
    <property type="match status" value="1"/>
</dbReference>
<evidence type="ECO:0000256" key="6">
    <source>
        <dbReference type="ARBA" id="ARBA00023136"/>
    </source>
</evidence>
<keyword evidence="6 7" id="KW-0472">Membrane</keyword>
<feature type="transmembrane region" description="Helical" evidence="7">
    <location>
        <begin position="50"/>
        <end position="69"/>
    </location>
</feature>
<feature type="transmembrane region" description="Helical" evidence="7">
    <location>
        <begin position="76"/>
        <end position="98"/>
    </location>
</feature>
<dbReference type="GO" id="GO:0016020">
    <property type="term" value="C:membrane"/>
    <property type="evidence" value="ECO:0007669"/>
    <property type="project" value="UniProtKB-SubCell"/>
</dbReference>
<keyword evidence="5 7" id="KW-1133">Transmembrane helix</keyword>
<dbReference type="Pfam" id="PF13727">
    <property type="entry name" value="CoA_binding_3"/>
    <property type="match status" value="1"/>
</dbReference>
<dbReference type="InterPro" id="IPR003362">
    <property type="entry name" value="Bact_transf"/>
</dbReference>
<comment type="caution">
    <text evidence="9">The sequence shown here is derived from an EMBL/GenBank/DDBJ whole genome shotgun (WGS) entry which is preliminary data.</text>
</comment>
<evidence type="ECO:0000256" key="5">
    <source>
        <dbReference type="ARBA" id="ARBA00022989"/>
    </source>
</evidence>
<organism evidence="9 10">
    <name type="scientific">Paraburkholderia silviterrae</name>
    <dbReference type="NCBI Taxonomy" id="2528715"/>
    <lineage>
        <taxon>Bacteria</taxon>
        <taxon>Pseudomonadati</taxon>
        <taxon>Pseudomonadota</taxon>
        <taxon>Betaproteobacteria</taxon>
        <taxon>Burkholderiales</taxon>
        <taxon>Burkholderiaceae</taxon>
        <taxon>Paraburkholderia</taxon>
    </lineage>
</organism>
<evidence type="ECO:0000313" key="10">
    <source>
        <dbReference type="Proteomes" id="UP000295722"/>
    </source>
</evidence>
<gene>
    <name evidence="9" type="ORF">EYW47_07610</name>
</gene>
<evidence type="ECO:0000256" key="2">
    <source>
        <dbReference type="ARBA" id="ARBA00006464"/>
    </source>
</evidence>
<dbReference type="PANTHER" id="PTHR30576:SF21">
    <property type="entry name" value="UDP-GLUCOSE:UNDECAPRENYL-PHOSPHATE GLUCOSE-1-PHOSPHATE TRANSFERASE"/>
    <property type="match status" value="1"/>
</dbReference>
<dbReference type="OrthoDB" id="9808602at2"/>
<protein>
    <submittedName>
        <fullName evidence="9">Undecaprenyl-phosphate glucose phosphotransferase</fullName>
        <ecNumber evidence="9">2.7.8.31</ecNumber>
    </submittedName>
</protein>
<dbReference type="Proteomes" id="UP000295722">
    <property type="component" value="Unassembled WGS sequence"/>
</dbReference>
<evidence type="ECO:0000256" key="7">
    <source>
        <dbReference type="SAM" id="Phobius"/>
    </source>
</evidence>
<evidence type="ECO:0000313" key="9">
    <source>
        <dbReference type="EMBL" id="TDG24424.1"/>
    </source>
</evidence>
<comment type="similarity">
    <text evidence="2">Belongs to the bacterial sugar transferase family.</text>
</comment>
<evidence type="ECO:0000256" key="3">
    <source>
        <dbReference type="ARBA" id="ARBA00022679"/>
    </source>
</evidence>
<dbReference type="RefSeq" id="WP_133194272.1">
    <property type="nucleotide sequence ID" value="NZ_JBHUCW010000006.1"/>
</dbReference>
<reference evidence="9 10" key="1">
    <citation type="submission" date="2019-03" db="EMBL/GenBank/DDBJ databases">
        <title>Paraburkholderia sp. 4M-K11, isolated from subtropical forest soil.</title>
        <authorList>
            <person name="Gao Z.-H."/>
            <person name="Qiu L.-H."/>
        </authorList>
    </citation>
    <scope>NUCLEOTIDE SEQUENCE [LARGE SCALE GENOMIC DNA]</scope>
    <source>
        <strain evidence="9 10">4M-K11</strain>
    </source>
</reference>
<dbReference type="InterPro" id="IPR017473">
    <property type="entry name" value="Undecaprenyl-P_gluc_Ptfrase"/>
</dbReference>
<dbReference type="GO" id="GO:0009242">
    <property type="term" value="P:colanic acid biosynthetic process"/>
    <property type="evidence" value="ECO:0007669"/>
    <property type="project" value="TreeGrafter"/>
</dbReference>
<evidence type="ECO:0000259" key="8">
    <source>
        <dbReference type="Pfam" id="PF02397"/>
    </source>
</evidence>
<evidence type="ECO:0000256" key="4">
    <source>
        <dbReference type="ARBA" id="ARBA00022692"/>
    </source>
</evidence>
<feature type="domain" description="Bacterial sugar transferase" evidence="8">
    <location>
        <begin position="278"/>
        <end position="461"/>
    </location>
</feature>
<dbReference type="Pfam" id="PF02397">
    <property type="entry name" value="Bac_transf"/>
    <property type="match status" value="1"/>
</dbReference>
<dbReference type="PANTHER" id="PTHR30576">
    <property type="entry name" value="COLANIC BIOSYNTHESIS UDP-GLUCOSE LIPID CARRIER TRANSFERASE"/>
    <property type="match status" value="1"/>
</dbReference>
<keyword evidence="3 9" id="KW-0808">Transferase</keyword>
<dbReference type="EMBL" id="SMRP01000003">
    <property type="protein sequence ID" value="TDG24424.1"/>
    <property type="molecule type" value="Genomic_DNA"/>
</dbReference>
<dbReference type="GO" id="GO:0089702">
    <property type="term" value="F:undecaprenyl-phosphate glucose phosphotransferase activity"/>
    <property type="evidence" value="ECO:0007669"/>
    <property type="project" value="UniProtKB-EC"/>
</dbReference>
<dbReference type="InterPro" id="IPR017475">
    <property type="entry name" value="EPS_sugar_tfrase"/>
</dbReference>